<sequence>MKRLTILFLFISSFAFSQSWTPIAGKQRFTNGLGVPAKDTATTSSADTSMITIRPQDSTLWFKYKGSWRSAGSVGGGSTGTVTGTGVSQRFAWWNGTNSQTYSNNFTLDSTLGQAYLYKLQTTGINYKPLSTVPTSPTVGYSTYSRTNNGITQLYGLDSLGKESRLTPVGASAKNTTGSTISQFIPVCLDSSASVAVAKGSYQKFFPFAVTQDAIANNGYGRIVYNGGTVTGMSLGAYQNGATLYLADGGGLSTTPSTIYPAVRIGIVTSNTLGNMLVAIANVPKDSLNAATYVPYTGANGNVDLGTHTLISNSVQAKSYDLYDNTVGMYSHQILDNGEYSTTLPGYSGYKFNFQNLGAVRTYIYPDRNITLDNITTSTTTAINGLLKGNGSVISAATSGASNDYLVGASLSATRNVSTGSIFTYNSATGAYNLDSSALSLNSDVIPLASFGAGSAAAGDTSAFSTTAVYGSFYNSGTDTLIITKIQAGVQGTSASVLATVWVNDSLLVETTGGFKLVTAGSTISSLYGLTSVTSFDNTKIPPNTWVWVKTPTVTTKPTYFTLTLIGYKKRV</sequence>
<gene>
    <name evidence="1" type="ORF">UFOVP129_21</name>
</gene>
<organism evidence="1">
    <name type="scientific">uncultured Caudovirales phage</name>
    <dbReference type="NCBI Taxonomy" id="2100421"/>
    <lineage>
        <taxon>Viruses</taxon>
        <taxon>Duplodnaviria</taxon>
        <taxon>Heunggongvirae</taxon>
        <taxon>Uroviricota</taxon>
        <taxon>Caudoviricetes</taxon>
        <taxon>Peduoviridae</taxon>
        <taxon>Maltschvirus</taxon>
        <taxon>Maltschvirus maltsch</taxon>
    </lineage>
</organism>
<name>A0A6J5LB80_9CAUD</name>
<protein>
    <submittedName>
        <fullName evidence="1">Uncharacterized protein</fullName>
    </submittedName>
</protein>
<proteinExistence type="predicted"/>
<accession>A0A6J5LB80</accession>
<reference evidence="1" key="1">
    <citation type="submission" date="2020-04" db="EMBL/GenBank/DDBJ databases">
        <authorList>
            <person name="Chiriac C."/>
            <person name="Salcher M."/>
            <person name="Ghai R."/>
            <person name="Kavagutti S V."/>
        </authorList>
    </citation>
    <scope>NUCLEOTIDE SEQUENCE</scope>
</reference>
<evidence type="ECO:0000313" key="1">
    <source>
        <dbReference type="EMBL" id="CAB4130752.1"/>
    </source>
</evidence>
<dbReference type="EMBL" id="LR796245">
    <property type="protein sequence ID" value="CAB4130752.1"/>
    <property type="molecule type" value="Genomic_DNA"/>
</dbReference>